<dbReference type="SUPFAM" id="SSF51621">
    <property type="entry name" value="Phosphoenolpyruvate/pyruvate domain"/>
    <property type="match status" value="1"/>
</dbReference>
<evidence type="ECO:0000256" key="3">
    <source>
        <dbReference type="ARBA" id="ARBA00008663"/>
    </source>
</evidence>
<protein>
    <recommendedName>
        <fullName evidence="4 13">Pyruvate kinase</fullName>
        <ecNumber evidence="4 13">2.7.1.40</ecNumber>
    </recommendedName>
</protein>
<dbReference type="EC" id="2.7.1.40" evidence="4 13"/>
<dbReference type="InterPro" id="IPR015806">
    <property type="entry name" value="Pyrv_Knase_insert_dom_sf"/>
</dbReference>
<dbReference type="KEGG" id="nss:113432343"/>
<keyword evidence="11 13" id="KW-0324">Glycolysis</keyword>
<dbReference type="GeneID" id="113432343"/>
<comment type="similarity">
    <text evidence="3 13">Belongs to the pyruvate kinase family.</text>
</comment>
<gene>
    <name evidence="16" type="primary">LOC113432343</name>
</gene>
<evidence type="ECO:0000256" key="11">
    <source>
        <dbReference type="ARBA" id="ARBA00023152"/>
    </source>
</evidence>
<dbReference type="Gene3D" id="3.20.20.60">
    <property type="entry name" value="Phosphoenolpyruvate-binding domains"/>
    <property type="match status" value="1"/>
</dbReference>
<dbReference type="InterPro" id="IPR011037">
    <property type="entry name" value="Pyrv_Knase-like_insert_dom_sf"/>
</dbReference>
<keyword evidence="6" id="KW-0479">Metal-binding</keyword>
<keyword evidence="10 13" id="KW-0460">Magnesium</keyword>
<evidence type="ECO:0000256" key="8">
    <source>
        <dbReference type="ARBA" id="ARBA00022777"/>
    </source>
</evidence>
<name>A0A6J1W4P3_9SAUR</name>
<evidence type="ECO:0000256" key="4">
    <source>
        <dbReference type="ARBA" id="ARBA00012142"/>
    </source>
</evidence>
<evidence type="ECO:0000256" key="1">
    <source>
        <dbReference type="ARBA" id="ARBA00001958"/>
    </source>
</evidence>
<dbReference type="GO" id="GO:0005524">
    <property type="term" value="F:ATP binding"/>
    <property type="evidence" value="ECO:0007669"/>
    <property type="project" value="UniProtKB-KW"/>
</dbReference>
<sequence>MAMKGVADLECNFISFQYHAKSIANIREAAKSLATNPLVYRPVAIALDTKGPEIRTGLIKGGENEEVELAKGSRLIVTTDPAFREQCDAQTIWVDYANLPKVVSVGGRIFIDDGLISLLVKELRPDSCVVEVENGGMLCSRKGVNLPGAKVDLPALSQRDRQDLEFGVQQGVDMIFASFIRKAEDVIDIR</sequence>
<dbReference type="GO" id="GO:0016301">
    <property type="term" value="F:kinase activity"/>
    <property type="evidence" value="ECO:0007669"/>
    <property type="project" value="UniProtKB-KW"/>
</dbReference>
<reference evidence="16" key="1">
    <citation type="submission" date="2025-08" db="UniProtKB">
        <authorList>
            <consortium name="RefSeq"/>
        </authorList>
    </citation>
    <scope>IDENTIFICATION</scope>
</reference>
<evidence type="ECO:0000256" key="6">
    <source>
        <dbReference type="ARBA" id="ARBA00022723"/>
    </source>
</evidence>
<dbReference type="InterPro" id="IPR015813">
    <property type="entry name" value="Pyrv/PenolPyrv_kinase-like_dom"/>
</dbReference>
<keyword evidence="5 13" id="KW-0808">Transferase</keyword>
<dbReference type="SUPFAM" id="SSF50800">
    <property type="entry name" value="PK beta-barrel domain-like"/>
    <property type="match status" value="1"/>
</dbReference>
<evidence type="ECO:0000256" key="12">
    <source>
        <dbReference type="ARBA" id="ARBA00023317"/>
    </source>
</evidence>
<feature type="non-terminal residue" evidence="16">
    <location>
        <position position="190"/>
    </location>
</feature>
<comment type="catalytic activity">
    <reaction evidence="13">
        <text>pyruvate + ATP = phosphoenolpyruvate + ADP + H(+)</text>
        <dbReference type="Rhea" id="RHEA:18157"/>
        <dbReference type="ChEBI" id="CHEBI:15361"/>
        <dbReference type="ChEBI" id="CHEBI:15378"/>
        <dbReference type="ChEBI" id="CHEBI:30616"/>
        <dbReference type="ChEBI" id="CHEBI:58702"/>
        <dbReference type="ChEBI" id="CHEBI:456216"/>
        <dbReference type="EC" id="2.7.1.40"/>
    </reaction>
</comment>
<keyword evidence="9" id="KW-0067">ATP-binding</keyword>
<evidence type="ECO:0000256" key="10">
    <source>
        <dbReference type="ARBA" id="ARBA00022842"/>
    </source>
</evidence>
<organism evidence="15 16">
    <name type="scientific">Notechis scutatus</name>
    <name type="common">mainland tiger snake</name>
    <dbReference type="NCBI Taxonomy" id="8663"/>
    <lineage>
        <taxon>Eukaryota</taxon>
        <taxon>Metazoa</taxon>
        <taxon>Chordata</taxon>
        <taxon>Craniata</taxon>
        <taxon>Vertebrata</taxon>
        <taxon>Euteleostomi</taxon>
        <taxon>Lepidosauria</taxon>
        <taxon>Squamata</taxon>
        <taxon>Bifurcata</taxon>
        <taxon>Unidentata</taxon>
        <taxon>Episquamata</taxon>
        <taxon>Toxicofera</taxon>
        <taxon>Serpentes</taxon>
        <taxon>Colubroidea</taxon>
        <taxon>Elapidae</taxon>
        <taxon>Hydrophiinae</taxon>
        <taxon>Notechis</taxon>
    </lineage>
</organism>
<dbReference type="Proteomes" id="UP000504612">
    <property type="component" value="Unplaced"/>
</dbReference>
<dbReference type="UniPathway" id="UPA00109">
    <property type="reaction ID" value="UER00188"/>
</dbReference>
<evidence type="ECO:0000256" key="7">
    <source>
        <dbReference type="ARBA" id="ARBA00022741"/>
    </source>
</evidence>
<dbReference type="RefSeq" id="XP_026550292.1">
    <property type="nucleotide sequence ID" value="XM_026694507.1"/>
</dbReference>
<dbReference type="InterPro" id="IPR040442">
    <property type="entry name" value="Pyrv_kinase-like_dom_sf"/>
</dbReference>
<dbReference type="PANTHER" id="PTHR11817">
    <property type="entry name" value="PYRUVATE KINASE"/>
    <property type="match status" value="1"/>
</dbReference>
<dbReference type="Pfam" id="PF00224">
    <property type="entry name" value="PK"/>
    <property type="match status" value="1"/>
</dbReference>
<dbReference type="Gene3D" id="2.40.33.10">
    <property type="entry name" value="PK beta-barrel domain-like"/>
    <property type="match status" value="1"/>
</dbReference>
<dbReference type="GO" id="GO:0000287">
    <property type="term" value="F:magnesium ion binding"/>
    <property type="evidence" value="ECO:0007669"/>
    <property type="project" value="InterPro"/>
</dbReference>
<evidence type="ECO:0000256" key="5">
    <source>
        <dbReference type="ARBA" id="ARBA00022679"/>
    </source>
</evidence>
<feature type="domain" description="Pyruvate kinase barrel" evidence="14">
    <location>
        <begin position="13"/>
        <end position="190"/>
    </location>
</feature>
<dbReference type="GO" id="GO:0004743">
    <property type="term" value="F:pyruvate kinase activity"/>
    <property type="evidence" value="ECO:0007669"/>
    <property type="project" value="UniProtKB-EC"/>
</dbReference>
<evidence type="ECO:0000256" key="9">
    <source>
        <dbReference type="ARBA" id="ARBA00022840"/>
    </source>
</evidence>
<evidence type="ECO:0000256" key="13">
    <source>
        <dbReference type="RuleBase" id="RU000504"/>
    </source>
</evidence>
<keyword evidence="15" id="KW-1185">Reference proteome</keyword>
<dbReference type="AlphaFoldDB" id="A0A6J1W4P3"/>
<keyword evidence="12" id="KW-0670">Pyruvate</keyword>
<dbReference type="InterPro" id="IPR015793">
    <property type="entry name" value="Pyrv_Knase_brl"/>
</dbReference>
<dbReference type="PRINTS" id="PR01050">
    <property type="entry name" value="PYRUVTKNASE"/>
</dbReference>
<evidence type="ECO:0000313" key="15">
    <source>
        <dbReference type="Proteomes" id="UP000504612"/>
    </source>
</evidence>
<accession>A0A6J1W4P3</accession>
<evidence type="ECO:0000313" key="16">
    <source>
        <dbReference type="RefSeq" id="XP_026550292.1"/>
    </source>
</evidence>
<keyword evidence="7" id="KW-0547">Nucleotide-binding</keyword>
<dbReference type="FunFam" id="2.40.33.10:FF:000023">
    <property type="entry name" value="Pyruvate kinase PKM"/>
    <property type="match status" value="1"/>
</dbReference>
<dbReference type="InterPro" id="IPR001697">
    <property type="entry name" value="Pyr_Knase"/>
</dbReference>
<comment type="pathway">
    <text evidence="2 13">Carbohydrate degradation; glycolysis; pyruvate from D-glyceraldehyde 3-phosphate: step 5/5.</text>
</comment>
<proteinExistence type="inferred from homology"/>
<dbReference type="GO" id="GO:0030955">
    <property type="term" value="F:potassium ion binding"/>
    <property type="evidence" value="ECO:0007669"/>
    <property type="project" value="InterPro"/>
</dbReference>
<evidence type="ECO:0000259" key="14">
    <source>
        <dbReference type="Pfam" id="PF00224"/>
    </source>
</evidence>
<keyword evidence="8 13" id="KW-0418">Kinase</keyword>
<comment type="cofactor">
    <cofactor evidence="1">
        <name>K(+)</name>
        <dbReference type="ChEBI" id="CHEBI:29103"/>
    </cofactor>
</comment>
<evidence type="ECO:0000256" key="2">
    <source>
        <dbReference type="ARBA" id="ARBA00004997"/>
    </source>
</evidence>